<name>A0ABT1NKS6_9FIRM</name>
<evidence type="ECO:0000313" key="2">
    <source>
        <dbReference type="EMBL" id="MCQ1531787.1"/>
    </source>
</evidence>
<gene>
    <name evidence="2" type="ORF">LJD61_19920</name>
</gene>
<dbReference type="Pfam" id="PF17032">
    <property type="entry name" value="Zn_ribbon_15"/>
    <property type="match status" value="1"/>
</dbReference>
<organism evidence="2 3">
    <name type="scientific">Lutispora saccharofermentans</name>
    <dbReference type="NCBI Taxonomy" id="3024236"/>
    <lineage>
        <taxon>Bacteria</taxon>
        <taxon>Bacillati</taxon>
        <taxon>Bacillota</taxon>
        <taxon>Clostridia</taxon>
        <taxon>Lutisporales</taxon>
        <taxon>Lutisporaceae</taxon>
        <taxon>Lutispora</taxon>
    </lineage>
</organism>
<dbReference type="EMBL" id="JAJEKE010000031">
    <property type="protein sequence ID" value="MCQ1531787.1"/>
    <property type="molecule type" value="Genomic_DNA"/>
</dbReference>
<protein>
    <submittedName>
        <fullName evidence="2">Zinc ribbon domain-containing protein</fullName>
    </submittedName>
</protein>
<dbReference type="InterPro" id="IPR031493">
    <property type="entry name" value="Zinc_ribbon_15"/>
</dbReference>
<accession>A0ABT1NKS6</accession>
<sequence>MFFIGVFGIQNKQKEIKDLNDVPCRNCDKGSGGKLIKTFNFFHFFFIPIFKWNEKYYVICSGCGSLYEIPQEKGKGIERGDNIDISYWDLRPVETGHTYSAHNICGHCGKAVEADYEYCPYCGTKIRS</sequence>
<feature type="domain" description="Zinc-ribbon 15" evidence="1">
    <location>
        <begin position="23"/>
        <end position="123"/>
    </location>
</feature>
<dbReference type="RefSeq" id="WP_255229354.1">
    <property type="nucleotide sequence ID" value="NZ_JAJEKE010000031.1"/>
</dbReference>
<evidence type="ECO:0000313" key="3">
    <source>
        <dbReference type="Proteomes" id="UP001651880"/>
    </source>
</evidence>
<keyword evidence="3" id="KW-1185">Reference proteome</keyword>
<dbReference type="PANTHER" id="PTHR36718:SF1">
    <property type="entry name" value="DOUBLE ZINC RIBBON PROTEIN MJ0416"/>
    <property type="match status" value="1"/>
</dbReference>
<evidence type="ECO:0000259" key="1">
    <source>
        <dbReference type="Pfam" id="PF17032"/>
    </source>
</evidence>
<dbReference type="Proteomes" id="UP001651880">
    <property type="component" value="Unassembled WGS sequence"/>
</dbReference>
<dbReference type="PANTHER" id="PTHR36718">
    <property type="entry name" value="OS05G0435400 PROTEIN"/>
    <property type="match status" value="1"/>
</dbReference>
<dbReference type="InterPro" id="IPR053281">
    <property type="entry name" value="Double_zinc_ribbon"/>
</dbReference>
<comment type="caution">
    <text evidence="2">The sequence shown here is derived from an EMBL/GenBank/DDBJ whole genome shotgun (WGS) entry which is preliminary data.</text>
</comment>
<proteinExistence type="predicted"/>
<reference evidence="2 3" key="1">
    <citation type="submission" date="2021-10" db="EMBL/GenBank/DDBJ databases">
        <title>Lutispora strain m25 sp. nov., a thermophilic, non-spore-forming bacterium isolated from a lab-scale methanogenic bioreactor digesting anaerobic sludge.</title>
        <authorList>
            <person name="El Houari A."/>
            <person name="Mcdonald J."/>
        </authorList>
    </citation>
    <scope>NUCLEOTIDE SEQUENCE [LARGE SCALE GENOMIC DNA]</scope>
    <source>
        <strain evidence="3">m25</strain>
    </source>
</reference>